<proteinExistence type="predicted"/>
<name>A0A1Q9AMM7_9HYPH</name>
<dbReference type="RefSeq" id="WP_075633667.1">
    <property type="nucleotide sequence ID" value="NZ_MKIO01000021.1"/>
</dbReference>
<comment type="caution">
    <text evidence="1">The sequence shown here is derived from an EMBL/GenBank/DDBJ whole genome shotgun (WGS) entry which is preliminary data.</text>
</comment>
<dbReference type="Proteomes" id="UP000186143">
    <property type="component" value="Unassembled WGS sequence"/>
</dbReference>
<sequence length="68" mass="7630">MSDTSALEIQRAIERLSALSPDDREAFNLAVTLATLLGLRRGLPDQQMLVALHAAMRHLRTRQSHEVH</sequence>
<accession>A0A1Q9AMM7</accession>
<evidence type="ECO:0000313" key="1">
    <source>
        <dbReference type="EMBL" id="OLP56650.1"/>
    </source>
</evidence>
<dbReference type="EMBL" id="MKIO01000021">
    <property type="protein sequence ID" value="OLP56650.1"/>
    <property type="molecule type" value="Genomic_DNA"/>
</dbReference>
<gene>
    <name evidence="1" type="ORF">BJF92_11200</name>
</gene>
<dbReference type="AlphaFoldDB" id="A0A1Q9AMM7"/>
<dbReference type="STRING" id="1672749.BJF92_11200"/>
<protein>
    <submittedName>
        <fullName evidence="1">Uncharacterized protein</fullName>
    </submittedName>
</protein>
<evidence type="ECO:0000313" key="2">
    <source>
        <dbReference type="Proteomes" id="UP000186143"/>
    </source>
</evidence>
<reference evidence="1 2" key="1">
    <citation type="submission" date="2016-09" db="EMBL/GenBank/DDBJ databases">
        <title>Rhizobium sp. nov., a novel species isolated from the rice rhizosphere.</title>
        <authorList>
            <person name="Zhao J."/>
            <person name="Zhang X."/>
        </authorList>
    </citation>
    <scope>NUCLEOTIDE SEQUENCE [LARGE SCALE GENOMIC DNA]</scope>
    <source>
        <strain evidence="1 2">MH17</strain>
    </source>
</reference>
<organism evidence="1 2">
    <name type="scientific">Xaviernesmea rhizosphaerae</name>
    <dbReference type="NCBI Taxonomy" id="1672749"/>
    <lineage>
        <taxon>Bacteria</taxon>
        <taxon>Pseudomonadati</taxon>
        <taxon>Pseudomonadota</taxon>
        <taxon>Alphaproteobacteria</taxon>
        <taxon>Hyphomicrobiales</taxon>
        <taxon>Rhizobiaceae</taxon>
        <taxon>Rhizobium/Agrobacterium group</taxon>
        <taxon>Xaviernesmea</taxon>
    </lineage>
</organism>